<feature type="domain" description="DUF5018" evidence="4">
    <location>
        <begin position="138"/>
        <end position="219"/>
    </location>
</feature>
<dbReference type="InterPro" id="IPR008397">
    <property type="entry name" value="Alginate_lyase_dom"/>
</dbReference>
<proteinExistence type="predicted"/>
<dbReference type="Pfam" id="PF16410">
    <property type="entry name" value="DUF5018"/>
    <property type="match status" value="1"/>
</dbReference>
<dbReference type="GO" id="GO:0042597">
    <property type="term" value="C:periplasmic space"/>
    <property type="evidence" value="ECO:0007669"/>
    <property type="project" value="InterPro"/>
</dbReference>
<sequence length="561" mass="63080">MKYLVWVVVMAACFMASCGQDEMLEKDKPIAAIPLKMALEEKSLVSGDSLEVTFSSVYGTPAKLDIPISIVISDGDGLDISNYFNDLEKTITFQKGQTVLAKKFQLGDAQITKGQAELIASSEITSIANSSVSFTISNSELCNLVSFQISEAVEIVKDGSTVYVTMPAGADLTSLTPELEVSAKATYSPQGPQDFSSPVEFTVTAQDGVTNNKYTIIVNAVMPYLSNLVADLEMYNAAVKELEESGAARSAFNKWITEVANVAMTSEPYAVQQLTQENQATAKENAQNIYAIVVDWMFMDKKSEQAGLYLKKATALIKAWASINEPTDHTPRESLITPLYEAYSVIRQHIGEQDRVAIDGWIRKRADYYKQLNFTGNLLENNWNTIRINFLFYFSQILDDEALYNTSVNNLKSHIELNILENGVSHDFVNRDAFAYHSYNLLFYARILKAVGMYKDKTAATALYQLQNKKGSSIESCVKFWEPYMIDTENYVHLEFVNTEWAPDKDRSDYNKPYNPMGTVYVLDELRYIDTKCAEYVLKITSMNKYGRTFNYWMNSLQPAN</sequence>
<accession>A0A399SXC2</accession>
<dbReference type="Proteomes" id="UP000265926">
    <property type="component" value="Unassembled WGS sequence"/>
</dbReference>
<evidence type="ECO:0000313" key="5">
    <source>
        <dbReference type="EMBL" id="RIJ48740.1"/>
    </source>
</evidence>
<dbReference type="Pfam" id="PF05426">
    <property type="entry name" value="Alginate_lyase"/>
    <property type="match status" value="1"/>
</dbReference>
<dbReference type="Gene3D" id="2.60.40.2340">
    <property type="match status" value="1"/>
</dbReference>
<dbReference type="GO" id="GO:0016829">
    <property type="term" value="F:lyase activity"/>
    <property type="evidence" value="ECO:0007669"/>
    <property type="project" value="UniProtKB-KW"/>
</dbReference>
<dbReference type="OrthoDB" id="1043373at2"/>
<protein>
    <submittedName>
        <fullName evidence="5">DUF5018 domain-containing protein</fullName>
    </submittedName>
</protein>
<dbReference type="Gene3D" id="1.50.10.100">
    <property type="entry name" value="Chondroitin AC/alginate lyase"/>
    <property type="match status" value="1"/>
</dbReference>
<dbReference type="AlphaFoldDB" id="A0A399SXC2"/>
<dbReference type="EMBL" id="QWGR01000004">
    <property type="protein sequence ID" value="RIJ48740.1"/>
    <property type="molecule type" value="Genomic_DNA"/>
</dbReference>
<keyword evidence="2" id="KW-0456">Lyase</keyword>
<gene>
    <name evidence="5" type="ORF">D1614_09425</name>
</gene>
<dbReference type="PROSITE" id="PS51257">
    <property type="entry name" value="PROKAR_LIPOPROTEIN"/>
    <property type="match status" value="1"/>
</dbReference>
<evidence type="ECO:0000259" key="4">
    <source>
        <dbReference type="Pfam" id="PF16410"/>
    </source>
</evidence>
<keyword evidence="1" id="KW-0732">Signal</keyword>
<dbReference type="RefSeq" id="WP_119437662.1">
    <property type="nucleotide sequence ID" value="NZ_QWGR01000004.1"/>
</dbReference>
<evidence type="ECO:0000256" key="1">
    <source>
        <dbReference type="ARBA" id="ARBA00022729"/>
    </source>
</evidence>
<dbReference type="InterPro" id="IPR032186">
    <property type="entry name" value="DUF5018"/>
</dbReference>
<reference evidence="5 6" key="1">
    <citation type="submission" date="2018-08" db="EMBL/GenBank/DDBJ databases">
        <title>Pallidiluteibacterium maritimus gen. nov., sp. nov., isolated from coastal sediment.</title>
        <authorList>
            <person name="Zhou L.Y."/>
        </authorList>
    </citation>
    <scope>NUCLEOTIDE SEQUENCE [LARGE SCALE GENOMIC DNA]</scope>
    <source>
        <strain evidence="5 6">XSD2</strain>
    </source>
</reference>
<dbReference type="InterPro" id="IPR008929">
    <property type="entry name" value="Chondroitin_lyas"/>
</dbReference>
<comment type="caution">
    <text evidence="5">The sequence shown here is derived from an EMBL/GenBank/DDBJ whole genome shotgun (WGS) entry which is preliminary data.</text>
</comment>
<evidence type="ECO:0000259" key="3">
    <source>
        <dbReference type="Pfam" id="PF05426"/>
    </source>
</evidence>
<evidence type="ECO:0000313" key="6">
    <source>
        <dbReference type="Proteomes" id="UP000265926"/>
    </source>
</evidence>
<keyword evidence="6" id="KW-1185">Reference proteome</keyword>
<dbReference type="SUPFAM" id="SSF48230">
    <property type="entry name" value="Chondroitin AC/alginate lyase"/>
    <property type="match status" value="1"/>
</dbReference>
<name>A0A399SXC2_9BACT</name>
<feature type="domain" description="Alginate lyase" evidence="3">
    <location>
        <begin position="348"/>
        <end position="487"/>
    </location>
</feature>
<evidence type="ECO:0000256" key="2">
    <source>
        <dbReference type="ARBA" id="ARBA00023239"/>
    </source>
</evidence>
<organism evidence="5 6">
    <name type="scientific">Maribellus luteus</name>
    <dbReference type="NCBI Taxonomy" id="2305463"/>
    <lineage>
        <taxon>Bacteria</taxon>
        <taxon>Pseudomonadati</taxon>
        <taxon>Bacteroidota</taxon>
        <taxon>Bacteroidia</taxon>
        <taxon>Marinilabiliales</taxon>
        <taxon>Prolixibacteraceae</taxon>
        <taxon>Maribellus</taxon>
    </lineage>
</organism>